<dbReference type="GO" id="GO:0000981">
    <property type="term" value="F:DNA-binding transcription factor activity, RNA polymerase II-specific"/>
    <property type="evidence" value="ECO:0007669"/>
    <property type="project" value="InterPro"/>
</dbReference>
<proteinExistence type="predicted"/>
<reference evidence="5 6" key="1">
    <citation type="journal article" date="2012" name="PLoS Pathog.">
        <title>Diverse lifestyles and strategies of plant pathogenesis encoded in the genomes of eighteen Dothideomycetes fungi.</title>
        <authorList>
            <person name="Ohm R.A."/>
            <person name="Feau N."/>
            <person name="Henrissat B."/>
            <person name="Schoch C.L."/>
            <person name="Horwitz B.A."/>
            <person name="Barry K.W."/>
            <person name="Condon B.J."/>
            <person name="Copeland A.C."/>
            <person name="Dhillon B."/>
            <person name="Glaser F."/>
            <person name="Hesse C.N."/>
            <person name="Kosti I."/>
            <person name="LaButti K."/>
            <person name="Lindquist E.A."/>
            <person name="Lucas S."/>
            <person name="Salamov A.A."/>
            <person name="Bradshaw R.E."/>
            <person name="Ciuffetti L."/>
            <person name="Hamelin R.C."/>
            <person name="Kema G.H.J."/>
            <person name="Lawrence C."/>
            <person name="Scott J.A."/>
            <person name="Spatafora J.W."/>
            <person name="Turgeon B.G."/>
            <person name="de Wit P.J.G.M."/>
            <person name="Zhong S."/>
            <person name="Goodwin S.B."/>
            <person name="Grigoriev I.V."/>
        </authorList>
    </citation>
    <scope>NUCLEOTIDE SEQUENCE [LARGE SCALE GENOMIC DNA]</scope>
    <source>
        <strain evidence="6">ND90Pr / ATCC 201652</strain>
    </source>
</reference>
<keyword evidence="3" id="KW-0539">Nucleus</keyword>
<dbReference type="InterPro" id="IPR007219">
    <property type="entry name" value="XnlR_reg_dom"/>
</dbReference>
<dbReference type="HOGENOM" id="CLU_013987_2_0_1"/>
<dbReference type="Gene3D" id="4.10.240.10">
    <property type="entry name" value="Zn(2)-C6 fungal-type DNA-binding domain"/>
    <property type="match status" value="1"/>
</dbReference>
<sequence>MSEPAIKTSQRVSRSCIECGRRKIKCDKKSPCQPCIRRNAAHECKRPIARVRGQLTVYTAEDAGSPADIQLQDLLRERNALQAQIAELETALALSKPCGHSRTSESTDYTQPAATLEDLVPAFEQFDLGIKVGAAARAGAEKAILNGLYEPAADPLFLLLPSRDASLGIVTFSLQTLGWIHCAVNANDFLAEHHDFWKNVELGTGIKPEQRPWVALYFAVLAVGILYSDPEDVPSAAHLPQLGMPRADPISLAVDTSHLWYEAALKELQRHGFSGTPSLCTVQAIVVLSLCHSNFGEHQREWLISSFATSMARLLDMHKLGNETNCSKDICRRPEWSSPVQRELGRRLWWTCVIRDWLGSWVRPPSISPASFCCQASTASNHGEYFMPSFYTIGSPDSTESTNLEPPSPAHYHSILCRLSYIVYIYIKANTHQTHLKFVKAIEEITAVRRDLPLHLSPGFPANEDDIIWESEYPWVSFQRYLIAYVFDFLLLSIARVLNPHESRDDSTNYRQLALESANRILDHYAKPVPRVYRLVWTVSAATVAAAVYISLDMLANSHDYRGDSRNHIIGLLRQASVELKKHAAVAVHAAKGSAMIEGLLPLLEQHDFDRPRTSYSMQDLLQQLAVADLGVPSNPSINTGPVIDGLPHVSNGDTMGIFDGTGNTIDGTYAITEWEHVFSQL</sequence>
<dbReference type="InterPro" id="IPR050613">
    <property type="entry name" value="Sec_Metabolite_Reg"/>
</dbReference>
<evidence type="ECO:0000313" key="5">
    <source>
        <dbReference type="EMBL" id="EMD66297.1"/>
    </source>
</evidence>
<dbReference type="eggNOG" id="ENOG502S128">
    <property type="taxonomic scope" value="Eukaryota"/>
</dbReference>
<accession>M2TBQ4</accession>
<evidence type="ECO:0000313" key="6">
    <source>
        <dbReference type="Proteomes" id="UP000016934"/>
    </source>
</evidence>
<dbReference type="EMBL" id="KB445640">
    <property type="protein sequence ID" value="EMD66297.1"/>
    <property type="molecule type" value="Genomic_DNA"/>
</dbReference>
<dbReference type="CDD" id="cd12148">
    <property type="entry name" value="fungal_TF_MHR"/>
    <property type="match status" value="1"/>
</dbReference>
<evidence type="ECO:0000256" key="1">
    <source>
        <dbReference type="ARBA" id="ARBA00004123"/>
    </source>
</evidence>
<evidence type="ECO:0000256" key="2">
    <source>
        <dbReference type="ARBA" id="ARBA00022723"/>
    </source>
</evidence>
<dbReference type="KEGG" id="bsc:COCSADRAFT_85162"/>
<keyword evidence="6" id="KW-1185">Reference proteome</keyword>
<dbReference type="GO" id="GO:0003677">
    <property type="term" value="F:DNA binding"/>
    <property type="evidence" value="ECO:0007669"/>
    <property type="project" value="InterPro"/>
</dbReference>
<evidence type="ECO:0000256" key="3">
    <source>
        <dbReference type="ARBA" id="ARBA00023242"/>
    </source>
</evidence>
<dbReference type="STRING" id="665912.M2TBQ4"/>
<comment type="subcellular location">
    <subcellularLocation>
        <location evidence="1">Nucleus</location>
    </subcellularLocation>
</comment>
<dbReference type="CDD" id="cd00067">
    <property type="entry name" value="GAL4"/>
    <property type="match status" value="1"/>
</dbReference>
<name>M2TBQ4_COCSN</name>
<evidence type="ECO:0000259" key="4">
    <source>
        <dbReference type="PROSITE" id="PS50048"/>
    </source>
</evidence>
<protein>
    <recommendedName>
        <fullName evidence="4">Zn(2)-C6 fungal-type domain-containing protein</fullName>
    </recommendedName>
</protein>
<dbReference type="OMA" id="TVWSRPI"/>
<feature type="domain" description="Zn(2)-C6 fungal-type" evidence="4">
    <location>
        <begin position="15"/>
        <end position="46"/>
    </location>
</feature>
<dbReference type="Proteomes" id="UP000016934">
    <property type="component" value="Unassembled WGS sequence"/>
</dbReference>
<dbReference type="SUPFAM" id="SSF57701">
    <property type="entry name" value="Zn2/Cys6 DNA-binding domain"/>
    <property type="match status" value="1"/>
</dbReference>
<dbReference type="GO" id="GO:0005634">
    <property type="term" value="C:nucleus"/>
    <property type="evidence" value="ECO:0007669"/>
    <property type="project" value="UniProtKB-SubCell"/>
</dbReference>
<dbReference type="Pfam" id="PF04082">
    <property type="entry name" value="Fungal_trans"/>
    <property type="match status" value="1"/>
</dbReference>
<dbReference type="Pfam" id="PF00172">
    <property type="entry name" value="Zn_clus"/>
    <property type="match status" value="1"/>
</dbReference>
<dbReference type="InterPro" id="IPR036864">
    <property type="entry name" value="Zn2-C6_fun-type_DNA-bd_sf"/>
</dbReference>
<keyword evidence="2" id="KW-0479">Metal-binding</keyword>
<dbReference type="InterPro" id="IPR001138">
    <property type="entry name" value="Zn2Cys6_DnaBD"/>
</dbReference>
<dbReference type="RefSeq" id="XP_007697826.1">
    <property type="nucleotide sequence ID" value="XM_007699636.1"/>
</dbReference>
<dbReference type="PANTHER" id="PTHR31001">
    <property type="entry name" value="UNCHARACTERIZED TRANSCRIPTIONAL REGULATORY PROTEIN"/>
    <property type="match status" value="1"/>
</dbReference>
<dbReference type="OrthoDB" id="1747771at2759"/>
<organism evidence="5 6">
    <name type="scientific">Cochliobolus sativus (strain ND90Pr / ATCC 201652)</name>
    <name type="common">Common root rot and spot blotch fungus</name>
    <name type="synonym">Bipolaris sorokiniana</name>
    <dbReference type="NCBI Taxonomy" id="665912"/>
    <lineage>
        <taxon>Eukaryota</taxon>
        <taxon>Fungi</taxon>
        <taxon>Dikarya</taxon>
        <taxon>Ascomycota</taxon>
        <taxon>Pezizomycotina</taxon>
        <taxon>Dothideomycetes</taxon>
        <taxon>Pleosporomycetidae</taxon>
        <taxon>Pleosporales</taxon>
        <taxon>Pleosporineae</taxon>
        <taxon>Pleosporaceae</taxon>
        <taxon>Bipolaris</taxon>
    </lineage>
</organism>
<dbReference type="PANTHER" id="PTHR31001:SF76">
    <property type="entry name" value="ZN(2)-C6 FUNGAL-TYPE DOMAIN-CONTAINING PROTEIN"/>
    <property type="match status" value="1"/>
</dbReference>
<gene>
    <name evidence="5" type="ORF">COCSADRAFT_85162</name>
</gene>
<dbReference type="GO" id="GO:0008270">
    <property type="term" value="F:zinc ion binding"/>
    <property type="evidence" value="ECO:0007669"/>
    <property type="project" value="InterPro"/>
</dbReference>
<reference evidence="6" key="2">
    <citation type="journal article" date="2013" name="PLoS Genet.">
        <title>Comparative genome structure, secondary metabolite, and effector coding capacity across Cochliobolus pathogens.</title>
        <authorList>
            <person name="Condon B.J."/>
            <person name="Leng Y."/>
            <person name="Wu D."/>
            <person name="Bushley K.E."/>
            <person name="Ohm R.A."/>
            <person name="Otillar R."/>
            <person name="Martin J."/>
            <person name="Schackwitz W."/>
            <person name="Grimwood J."/>
            <person name="MohdZainudin N."/>
            <person name="Xue C."/>
            <person name="Wang R."/>
            <person name="Manning V.A."/>
            <person name="Dhillon B."/>
            <person name="Tu Z.J."/>
            <person name="Steffenson B.J."/>
            <person name="Salamov A."/>
            <person name="Sun H."/>
            <person name="Lowry S."/>
            <person name="LaButti K."/>
            <person name="Han J."/>
            <person name="Copeland A."/>
            <person name="Lindquist E."/>
            <person name="Barry K."/>
            <person name="Schmutz J."/>
            <person name="Baker S.E."/>
            <person name="Ciuffetti L.M."/>
            <person name="Grigoriev I.V."/>
            <person name="Zhong S."/>
            <person name="Turgeon B.G."/>
        </authorList>
    </citation>
    <scope>NUCLEOTIDE SEQUENCE [LARGE SCALE GENOMIC DNA]</scope>
    <source>
        <strain evidence="6">ND90Pr / ATCC 201652</strain>
    </source>
</reference>
<dbReference type="PROSITE" id="PS50048">
    <property type="entry name" value="ZN2_CY6_FUNGAL_2"/>
    <property type="match status" value="1"/>
</dbReference>
<dbReference type="GeneID" id="19141045"/>
<dbReference type="GO" id="GO:0006351">
    <property type="term" value="P:DNA-templated transcription"/>
    <property type="evidence" value="ECO:0007669"/>
    <property type="project" value="InterPro"/>
</dbReference>
<dbReference type="AlphaFoldDB" id="M2TBQ4"/>
<dbReference type="SMART" id="SM00066">
    <property type="entry name" value="GAL4"/>
    <property type="match status" value="1"/>
</dbReference>